<sequence>MESLTLQLDKLLATLSELESTLAEEHALLCASRLPGPTLQRVTDDKSQLLATVNHLEQQRQQLENSGGLKAPYAGHDALTARWRQVQQLSQQLREKNQHNGLLLSRHIDHNAQALAVLNKQNKTLYGPDGQSRAGSLLGRKIGV</sequence>
<gene>
    <name evidence="5" type="ORF">FO014_19490</name>
</gene>
<evidence type="ECO:0000256" key="2">
    <source>
        <dbReference type="ARBA" id="ARBA00007703"/>
    </source>
</evidence>
<reference evidence="5 6" key="1">
    <citation type="submission" date="2019-07" db="EMBL/GenBank/DDBJ databases">
        <title>Serratia dokdonensis sp. nov., an elicitor of systemic resistance in Nicotiana Tabacum.</title>
        <authorList>
            <person name="Son J.-S."/>
            <person name="Hwang Y.-J."/>
            <person name="Lee S.-Y."/>
            <person name="Ghim S.-Y."/>
        </authorList>
    </citation>
    <scope>NUCLEOTIDE SEQUENCE [LARGE SCALE GENOMIC DNA]</scope>
    <source>
        <strain evidence="5 6">KUDC3025</strain>
    </source>
</reference>
<dbReference type="InterPro" id="IPR007809">
    <property type="entry name" value="FlgN-like"/>
</dbReference>
<dbReference type="Gene3D" id="1.20.58.300">
    <property type="entry name" value="FlgN-like"/>
    <property type="match status" value="1"/>
</dbReference>
<evidence type="ECO:0000256" key="1">
    <source>
        <dbReference type="ARBA" id="ARBA00002397"/>
    </source>
</evidence>
<name>A0ABX6GRY5_9GAMM</name>
<keyword evidence="5" id="KW-0966">Cell projection</keyword>
<evidence type="ECO:0000313" key="6">
    <source>
        <dbReference type="Proteomes" id="UP000430368"/>
    </source>
</evidence>
<dbReference type="Pfam" id="PF05130">
    <property type="entry name" value="FlgN"/>
    <property type="match status" value="1"/>
</dbReference>
<evidence type="ECO:0000313" key="5">
    <source>
        <dbReference type="EMBL" id="QHA88985.1"/>
    </source>
</evidence>
<dbReference type="InterPro" id="IPR036679">
    <property type="entry name" value="FlgN-like_sf"/>
</dbReference>
<dbReference type="EMBL" id="CP041764">
    <property type="protein sequence ID" value="QHA88985.1"/>
    <property type="molecule type" value="Genomic_DNA"/>
</dbReference>
<keyword evidence="6" id="KW-1185">Reference proteome</keyword>
<organism evidence="5 6">
    <name type="scientific">Serratia rhizosphaerae</name>
    <dbReference type="NCBI Taxonomy" id="2597702"/>
    <lineage>
        <taxon>Bacteria</taxon>
        <taxon>Pseudomonadati</taxon>
        <taxon>Pseudomonadota</taxon>
        <taxon>Gammaproteobacteria</taxon>
        <taxon>Enterobacterales</taxon>
        <taxon>Yersiniaceae</taxon>
        <taxon>Serratia</taxon>
    </lineage>
</organism>
<proteinExistence type="inferred from homology"/>
<keyword evidence="5" id="KW-0282">Flagellum</keyword>
<dbReference type="Proteomes" id="UP000430368">
    <property type="component" value="Chromosome"/>
</dbReference>
<feature type="coiled-coil region" evidence="4">
    <location>
        <begin position="1"/>
        <end position="66"/>
    </location>
</feature>
<evidence type="ECO:0000256" key="4">
    <source>
        <dbReference type="SAM" id="Coils"/>
    </source>
</evidence>
<accession>A0ABX6GRY5</accession>
<keyword evidence="4" id="KW-0175">Coiled coil</keyword>
<protein>
    <submittedName>
        <fullName evidence="5">Flagellar biosynthesis protein FlgN</fullName>
    </submittedName>
</protein>
<comment type="function">
    <text evidence="1">Required for the efficient initiation of filament assembly.</text>
</comment>
<dbReference type="RefSeq" id="WP_160030697.1">
    <property type="nucleotide sequence ID" value="NZ_CP041764.1"/>
</dbReference>
<keyword evidence="5" id="KW-0969">Cilium</keyword>
<evidence type="ECO:0000256" key="3">
    <source>
        <dbReference type="ARBA" id="ARBA00022795"/>
    </source>
</evidence>
<dbReference type="SUPFAM" id="SSF140566">
    <property type="entry name" value="FlgN-like"/>
    <property type="match status" value="1"/>
</dbReference>
<keyword evidence="3" id="KW-1005">Bacterial flagellum biogenesis</keyword>
<comment type="similarity">
    <text evidence="2">Belongs to the FlgN family.</text>
</comment>